<sequence length="193" mass="21791">MNDTWFYIKLGLEHVLDFGAYDHILFLTALAIPFTFKEWKKVVLLATVFTVAHCGSLLLSVYDVLRVDVGLIEFLIPVTIILTVLFNKFSINGSTSLGLYLHILVTAFFGLIHGFGFSNYFNMLMAGEEQKLMPLFGFALGIEFSQVLIILMVLLIAYIVQDVFRIDNTRFVKVASILVAIITIPMLITAFPW</sequence>
<evidence type="ECO:0000256" key="1">
    <source>
        <dbReference type="SAM" id="Phobius"/>
    </source>
</evidence>
<evidence type="ECO:0000313" key="2">
    <source>
        <dbReference type="EMBL" id="SDM14105.1"/>
    </source>
</evidence>
<feature type="transmembrane region" description="Helical" evidence="1">
    <location>
        <begin position="20"/>
        <end position="36"/>
    </location>
</feature>
<feature type="transmembrane region" description="Helical" evidence="1">
    <location>
        <begin position="171"/>
        <end position="191"/>
    </location>
</feature>
<dbReference type="Pfam" id="PF13795">
    <property type="entry name" value="HupE_UreJ_2"/>
    <property type="match status" value="1"/>
</dbReference>
<dbReference type="OrthoDB" id="9808870at2"/>
<keyword evidence="1" id="KW-0812">Transmembrane</keyword>
<reference evidence="2 3" key="1">
    <citation type="submission" date="2016-10" db="EMBL/GenBank/DDBJ databases">
        <authorList>
            <person name="de Groot N.N."/>
        </authorList>
    </citation>
    <scope>NUCLEOTIDE SEQUENCE [LARGE SCALE GENOMIC DNA]</scope>
    <source>
        <strain evidence="2 3">DSM 19886</strain>
    </source>
</reference>
<dbReference type="AlphaFoldDB" id="A0A1G9QV17"/>
<organism evidence="2 3">
    <name type="scientific">Kriegella aquimaris</name>
    <dbReference type="NCBI Taxonomy" id="192904"/>
    <lineage>
        <taxon>Bacteria</taxon>
        <taxon>Pseudomonadati</taxon>
        <taxon>Bacteroidota</taxon>
        <taxon>Flavobacteriia</taxon>
        <taxon>Flavobacteriales</taxon>
        <taxon>Flavobacteriaceae</taxon>
        <taxon>Kriegella</taxon>
    </lineage>
</organism>
<gene>
    <name evidence="2" type="ORF">SAMN04488514_105192</name>
</gene>
<dbReference type="InterPro" id="IPR032809">
    <property type="entry name" value="Put_HupE_UreJ"/>
</dbReference>
<keyword evidence="1" id="KW-1133">Transmembrane helix</keyword>
<evidence type="ECO:0000313" key="3">
    <source>
        <dbReference type="Proteomes" id="UP000199440"/>
    </source>
</evidence>
<feature type="transmembrane region" description="Helical" evidence="1">
    <location>
        <begin position="99"/>
        <end position="121"/>
    </location>
</feature>
<feature type="transmembrane region" description="Helical" evidence="1">
    <location>
        <begin position="68"/>
        <end position="87"/>
    </location>
</feature>
<name>A0A1G9QV17_9FLAO</name>
<proteinExistence type="predicted"/>
<dbReference type="STRING" id="192904.SAMN04488514_105192"/>
<keyword evidence="3" id="KW-1185">Reference proteome</keyword>
<keyword evidence="1" id="KW-0472">Membrane</keyword>
<accession>A0A1G9QV17</accession>
<feature type="transmembrane region" description="Helical" evidence="1">
    <location>
        <begin position="43"/>
        <end position="62"/>
    </location>
</feature>
<dbReference type="RefSeq" id="WP_089889461.1">
    <property type="nucleotide sequence ID" value="NZ_FNGV01000005.1"/>
</dbReference>
<feature type="transmembrane region" description="Helical" evidence="1">
    <location>
        <begin position="133"/>
        <end position="159"/>
    </location>
</feature>
<dbReference type="Proteomes" id="UP000199440">
    <property type="component" value="Unassembled WGS sequence"/>
</dbReference>
<dbReference type="EMBL" id="FNGV01000005">
    <property type="protein sequence ID" value="SDM14105.1"/>
    <property type="molecule type" value="Genomic_DNA"/>
</dbReference>
<protein>
    <submittedName>
        <fullName evidence="2">HupE / UreJ protein</fullName>
    </submittedName>
</protein>